<reference evidence="2 3" key="1">
    <citation type="journal article" date="2008" name="Nature">
        <title>The Trichoplax genome and the nature of placozoans.</title>
        <authorList>
            <person name="Srivastava M."/>
            <person name="Begovic E."/>
            <person name="Chapman J."/>
            <person name="Putnam N.H."/>
            <person name="Hellsten U."/>
            <person name="Kawashima T."/>
            <person name="Kuo A."/>
            <person name="Mitros T."/>
            <person name="Salamov A."/>
            <person name="Carpenter M.L."/>
            <person name="Signorovitch A.Y."/>
            <person name="Moreno M.A."/>
            <person name="Kamm K."/>
            <person name="Grimwood J."/>
            <person name="Schmutz J."/>
            <person name="Shapiro H."/>
            <person name="Grigoriev I.V."/>
            <person name="Buss L.W."/>
            <person name="Schierwater B."/>
            <person name="Dellaporta S.L."/>
            <person name="Rokhsar D.S."/>
        </authorList>
    </citation>
    <scope>NUCLEOTIDE SEQUENCE [LARGE SCALE GENOMIC DNA]</scope>
    <source>
        <strain evidence="2 3">Grell-BS-1999</strain>
    </source>
</reference>
<organism evidence="2 3">
    <name type="scientific">Trichoplax adhaerens</name>
    <name type="common">Trichoplax reptans</name>
    <dbReference type="NCBI Taxonomy" id="10228"/>
    <lineage>
        <taxon>Eukaryota</taxon>
        <taxon>Metazoa</taxon>
        <taxon>Placozoa</taxon>
        <taxon>Uniplacotomia</taxon>
        <taxon>Trichoplacea</taxon>
        <taxon>Trichoplacidae</taxon>
        <taxon>Trichoplax</taxon>
    </lineage>
</organism>
<sequence>MEGELNEAETEILEELTSSDKFIDDMCRLNTKFDDIKEQLRECTEKFERIEHLVKIKEAIAQRNRLMQKIFITVISTVVIAVVPFFRQIFLSVLSWFYTALIRSFFWTIINYFAILWDYTCNFFQYNASETSEQDFMIGFFQTSK</sequence>
<evidence type="ECO:0000313" key="2">
    <source>
        <dbReference type="EMBL" id="EDV28058.1"/>
    </source>
</evidence>
<dbReference type="EMBL" id="DS985242">
    <property type="protein sequence ID" value="EDV28058.1"/>
    <property type="molecule type" value="Genomic_DNA"/>
</dbReference>
<dbReference type="GeneID" id="6751107"/>
<keyword evidence="1" id="KW-1133">Transmembrane helix</keyword>
<proteinExistence type="predicted"/>
<dbReference type="AlphaFoldDB" id="B3RNR2"/>
<dbReference type="CTD" id="6751107"/>
<feature type="transmembrane region" description="Helical" evidence="1">
    <location>
        <begin position="70"/>
        <end position="90"/>
    </location>
</feature>
<feature type="transmembrane region" description="Helical" evidence="1">
    <location>
        <begin position="96"/>
        <end position="117"/>
    </location>
</feature>
<protein>
    <submittedName>
        <fullName evidence="2">Uncharacterized protein</fullName>
    </submittedName>
</protein>
<gene>
    <name evidence="2" type="ORF">TRIADDRAFT_53257</name>
</gene>
<keyword evidence="1" id="KW-0472">Membrane</keyword>
<dbReference type="KEGG" id="tad:TRIADDRAFT_53257"/>
<dbReference type="InParanoid" id="B3RNR2"/>
<dbReference type="HOGENOM" id="CLU_1789338_0_0_1"/>
<keyword evidence="3" id="KW-1185">Reference proteome</keyword>
<dbReference type="RefSeq" id="XP_002109892.1">
    <property type="nucleotide sequence ID" value="XM_002109856.1"/>
</dbReference>
<evidence type="ECO:0000256" key="1">
    <source>
        <dbReference type="SAM" id="Phobius"/>
    </source>
</evidence>
<keyword evidence="1" id="KW-0812">Transmembrane</keyword>
<accession>B3RNR2</accession>
<name>B3RNR2_TRIAD</name>
<dbReference type="Proteomes" id="UP000009022">
    <property type="component" value="Unassembled WGS sequence"/>
</dbReference>
<evidence type="ECO:0000313" key="3">
    <source>
        <dbReference type="Proteomes" id="UP000009022"/>
    </source>
</evidence>